<accession>A0AAU8IDD2</accession>
<protein>
    <submittedName>
        <fullName evidence="2">Holin-like toxin</fullName>
    </submittedName>
</protein>
<evidence type="ECO:0000313" key="2">
    <source>
        <dbReference type="EMBL" id="XCJ16252.1"/>
    </source>
</evidence>
<proteinExistence type="predicted"/>
<evidence type="ECO:0000256" key="1">
    <source>
        <dbReference type="SAM" id="Phobius"/>
    </source>
</evidence>
<sequence length="29" mass="3354">MTVYQAISLMISFATLIIMMLSFKDKTKK</sequence>
<dbReference type="EMBL" id="CP159510">
    <property type="protein sequence ID" value="XCJ16252.1"/>
    <property type="molecule type" value="Genomic_DNA"/>
</dbReference>
<reference evidence="2" key="1">
    <citation type="submission" date="2024-06" db="EMBL/GenBank/DDBJ databases">
        <authorList>
            <person name="Fan A."/>
            <person name="Zhang F.Y."/>
            <person name="Zhang L."/>
        </authorList>
    </citation>
    <scope>NUCLEOTIDE SEQUENCE</scope>
    <source>
        <strain evidence="2">Y61</strain>
    </source>
</reference>
<organism evidence="2">
    <name type="scientific">Sporolactobacillus sp. Y61</name>
    <dbReference type="NCBI Taxonomy" id="3160863"/>
    <lineage>
        <taxon>Bacteria</taxon>
        <taxon>Bacillati</taxon>
        <taxon>Bacillota</taxon>
        <taxon>Bacilli</taxon>
        <taxon>Bacillales</taxon>
        <taxon>Sporolactobacillaceae</taxon>
        <taxon>Sporolactobacillus</taxon>
    </lineage>
</organism>
<keyword evidence="1" id="KW-0812">Transmembrane</keyword>
<keyword evidence="1" id="KW-0472">Membrane</keyword>
<keyword evidence="1" id="KW-1133">Transmembrane helix</keyword>
<dbReference type="RefSeq" id="WP_353947836.1">
    <property type="nucleotide sequence ID" value="NZ_CP159510.1"/>
</dbReference>
<feature type="transmembrane region" description="Helical" evidence="1">
    <location>
        <begin position="6"/>
        <end position="23"/>
    </location>
</feature>
<gene>
    <name evidence="2" type="ORF">ABNN70_11220</name>
</gene>
<dbReference type="AlphaFoldDB" id="A0AAU8IDD2"/>
<dbReference type="Pfam" id="PF16935">
    <property type="entry name" value="Hol_Tox"/>
    <property type="match status" value="1"/>
</dbReference>
<dbReference type="InterPro" id="IPR031616">
    <property type="entry name" value="BsrE-like"/>
</dbReference>
<name>A0AAU8IDD2_9BACL</name>